<feature type="domain" description="TIR" evidence="5">
    <location>
        <begin position="18"/>
        <end position="182"/>
    </location>
</feature>
<dbReference type="InterPro" id="IPR000157">
    <property type="entry name" value="TIR_dom"/>
</dbReference>
<dbReference type="SUPFAM" id="SSF52540">
    <property type="entry name" value="P-loop containing nucleoside triphosphate hydrolases"/>
    <property type="match status" value="1"/>
</dbReference>
<dbReference type="InterPro" id="IPR003591">
    <property type="entry name" value="Leu-rich_rpt_typical-subtyp"/>
</dbReference>
<keyword evidence="1" id="KW-0433">Leucine-rich repeat</keyword>
<dbReference type="Gene3D" id="3.40.50.10140">
    <property type="entry name" value="Toll/interleukin-1 receptor homology (TIR) domain"/>
    <property type="match status" value="1"/>
</dbReference>
<sequence length="1370" mass="153815">MVVDPEDDEQEGLASIRYRWDVFLSFRGEDTRKGFTDRLYSALWLESVRTFRDEEGLERGDEVAPGLLEAIQDSAAAIAVISGRYAESRWCLEELATIFDKRKLLLPVFYGVDPSDVRRQRGPFDAGFRKLEESCEPEKVRRWREAMNKAGNISGWDSKVWEEQELIQSLVKRILKKLRNAPLGVAKYPVGLEARLEELKTLMDAKSGSSGVTIIGFYGMGGVGKTTLAKALFNKLVGHFSRRSYISNIRESCSQKNDGLESLQTMLIGNLSSIKVSSQVEDIRSGILRIKELTFDQPVLIVLDDVDNSGQLNALAGSTDWFYQGSRIIITSRDKDALPESTVNLIYEVKKLSLPESVQLFSFHAFGRDKPPRNLTLLTEQIVNLTGGLPLALEVFGSFLYDKRDVKDWQDALQKLKRICPGHLQSVLEISFNALDRQEKTIFLDIACLFIGMRMKREDAIYAFRACDFNAEITIKVLAAKSLLKITEEEVLWMHDQIREMGREIVQRESDEYPSMRSRLWDQDEILSVLKNMTGTWKIQGITLNLEKKQNAGSTTITPRHQQRRERGLIYVVVSKLMVKFKGCFNHGKEKAWNEKDPMTLGTSSFTPMVNLRLLEINHVDLQGNSKNMPSGIRWLQWKGCPLEAFPSKAFLHKLGILDLSESSIRKISKEEVAEKLLVMDLHECYQLTEIPNLSSYPALEKLILAGCKGLVEIHKSVGDATSLLTLDLSGCSNIQRFPEDVSGLKNLKKLKLSGCLQLMKLPEDLSGMVSLEELIVDSTSIEKLPESIFRLQKLKEFSLKDCRSLKKLPWCIGELAALKELALDGSSIEELPDSIGSLVKLEKLSLVHCRSLTSLPITIGDLRSLTHLFLGSSSLTHLPASVGSLSRLKYLSVNHCSKLKELPETIEGLSSLVLLDLVSTSIEQVPSQIGALKMLKNLEMAFCRTFRSLPESLGNMLSLTSLHLDDAPITELPESMGMLESLRTLRLNGCKRLQKLPSSIGQLRSLVNLVMKDTAVVALPEDFGMLSSLQTLRMRKQPIPDHAVEEISGQTAIVLPRSFSNLCSLKEMDANGWRLSGKIPDDFEKITTLEVLNLGYNKFHSLPSSLKGLKILKELILTNCRELRSLPELPSSLTELDASNCTALESIKDLTNLEHLAELNMTNCFRLFNIPGLEAMKSLRRLFLGGCKSCFPEAKKRLEKVALRHLYNLSIPASDIPSWFSPEIASFTPPKNREIRGIILAVVVSLPDENPGNIKSNLPGIVDVKARIVREGIPMHTTVLNLMGVPEVNEDNLYLIRFPEFKPIVKMLKEGDMVDVVLRDQPYFPGIQLKKRGVYLVFENDDDYGGNEDWLDASKQSVSQKLARFIGSL</sequence>
<dbReference type="GO" id="GO:0043531">
    <property type="term" value="F:ADP binding"/>
    <property type="evidence" value="ECO:0007669"/>
    <property type="project" value="InterPro"/>
</dbReference>
<evidence type="ECO:0000313" key="7">
    <source>
        <dbReference type="Proteomes" id="UP001346149"/>
    </source>
</evidence>
<proteinExistence type="predicted"/>
<dbReference type="Pfam" id="PF01582">
    <property type="entry name" value="TIR"/>
    <property type="match status" value="1"/>
</dbReference>
<dbReference type="Pfam" id="PF00931">
    <property type="entry name" value="NB-ARC"/>
    <property type="match status" value="1"/>
</dbReference>
<keyword evidence="4" id="KW-0520">NAD</keyword>
<evidence type="ECO:0000256" key="3">
    <source>
        <dbReference type="ARBA" id="ARBA00022821"/>
    </source>
</evidence>
<dbReference type="FunFam" id="3.40.50.10140:FF:000007">
    <property type="entry name" value="Disease resistance protein (TIR-NBS-LRR class)"/>
    <property type="match status" value="1"/>
</dbReference>
<dbReference type="PROSITE" id="PS50104">
    <property type="entry name" value="TIR"/>
    <property type="match status" value="1"/>
</dbReference>
<keyword evidence="7" id="KW-1185">Reference proteome</keyword>
<protein>
    <recommendedName>
        <fullName evidence="5">TIR domain-containing protein</fullName>
    </recommendedName>
</protein>
<dbReference type="InterPro" id="IPR044974">
    <property type="entry name" value="Disease_R_plants"/>
</dbReference>
<dbReference type="InterPro" id="IPR032675">
    <property type="entry name" value="LRR_dom_sf"/>
</dbReference>
<dbReference type="SUPFAM" id="SSF52200">
    <property type="entry name" value="Toll/Interleukin receptor TIR domain"/>
    <property type="match status" value="1"/>
</dbReference>
<reference evidence="6 7" key="1">
    <citation type="journal article" date="2023" name="Hortic Res">
        <title>Pangenome of water caltrop reveals structural variations and asymmetric subgenome divergence after allopolyploidization.</title>
        <authorList>
            <person name="Zhang X."/>
            <person name="Chen Y."/>
            <person name="Wang L."/>
            <person name="Yuan Y."/>
            <person name="Fang M."/>
            <person name="Shi L."/>
            <person name="Lu R."/>
            <person name="Comes H.P."/>
            <person name="Ma Y."/>
            <person name="Chen Y."/>
            <person name="Huang G."/>
            <person name="Zhou Y."/>
            <person name="Zheng Z."/>
            <person name="Qiu Y."/>
        </authorList>
    </citation>
    <scope>NUCLEOTIDE SEQUENCE [LARGE SCALE GENOMIC DNA]</scope>
    <source>
        <strain evidence="6">F231</strain>
    </source>
</reference>
<dbReference type="Gene3D" id="3.80.10.10">
    <property type="entry name" value="Ribonuclease Inhibitor"/>
    <property type="match status" value="3"/>
</dbReference>
<organism evidence="6 7">
    <name type="scientific">Trapa natans</name>
    <name type="common">Water chestnut</name>
    <dbReference type="NCBI Taxonomy" id="22666"/>
    <lineage>
        <taxon>Eukaryota</taxon>
        <taxon>Viridiplantae</taxon>
        <taxon>Streptophyta</taxon>
        <taxon>Embryophyta</taxon>
        <taxon>Tracheophyta</taxon>
        <taxon>Spermatophyta</taxon>
        <taxon>Magnoliopsida</taxon>
        <taxon>eudicotyledons</taxon>
        <taxon>Gunneridae</taxon>
        <taxon>Pentapetalae</taxon>
        <taxon>rosids</taxon>
        <taxon>malvids</taxon>
        <taxon>Myrtales</taxon>
        <taxon>Lythraceae</taxon>
        <taxon>Trapa</taxon>
    </lineage>
</organism>
<dbReference type="GO" id="GO:0007165">
    <property type="term" value="P:signal transduction"/>
    <property type="evidence" value="ECO:0007669"/>
    <property type="project" value="InterPro"/>
</dbReference>
<dbReference type="SMART" id="SM00255">
    <property type="entry name" value="TIR"/>
    <property type="match status" value="1"/>
</dbReference>
<dbReference type="InterPro" id="IPR027417">
    <property type="entry name" value="P-loop_NTPase"/>
</dbReference>
<dbReference type="SMART" id="SM00369">
    <property type="entry name" value="LRR_TYP"/>
    <property type="match status" value="8"/>
</dbReference>
<dbReference type="InterPro" id="IPR042197">
    <property type="entry name" value="Apaf_helical"/>
</dbReference>
<dbReference type="PANTHER" id="PTHR11017">
    <property type="entry name" value="LEUCINE-RICH REPEAT-CONTAINING PROTEIN"/>
    <property type="match status" value="1"/>
</dbReference>
<comment type="caution">
    <text evidence="6">The sequence shown here is derived from an EMBL/GenBank/DDBJ whole genome shotgun (WGS) entry which is preliminary data.</text>
</comment>
<dbReference type="Gene3D" id="1.10.8.430">
    <property type="entry name" value="Helical domain of apoptotic protease-activating factors"/>
    <property type="match status" value="1"/>
</dbReference>
<accession>A0AAN7LFE4</accession>
<dbReference type="Pfam" id="PF23598">
    <property type="entry name" value="LRR_14"/>
    <property type="match status" value="2"/>
</dbReference>
<keyword evidence="2" id="KW-0677">Repeat</keyword>
<name>A0AAN7LFE4_TRANT</name>
<keyword evidence="3" id="KW-0611">Plant defense</keyword>
<dbReference type="SUPFAM" id="SSF52058">
    <property type="entry name" value="L domain-like"/>
    <property type="match status" value="2"/>
</dbReference>
<evidence type="ECO:0000256" key="4">
    <source>
        <dbReference type="ARBA" id="ARBA00023027"/>
    </source>
</evidence>
<dbReference type="GO" id="GO:0051707">
    <property type="term" value="P:response to other organism"/>
    <property type="evidence" value="ECO:0007669"/>
    <property type="project" value="UniProtKB-ARBA"/>
</dbReference>
<dbReference type="InterPro" id="IPR035897">
    <property type="entry name" value="Toll_tir_struct_dom_sf"/>
</dbReference>
<evidence type="ECO:0000313" key="6">
    <source>
        <dbReference type="EMBL" id="KAK4785381.1"/>
    </source>
</evidence>
<dbReference type="InterPro" id="IPR055414">
    <property type="entry name" value="LRR_R13L4/SHOC2-like"/>
</dbReference>
<evidence type="ECO:0000256" key="2">
    <source>
        <dbReference type="ARBA" id="ARBA00022737"/>
    </source>
</evidence>
<evidence type="ECO:0000259" key="5">
    <source>
        <dbReference type="PROSITE" id="PS50104"/>
    </source>
</evidence>
<dbReference type="Pfam" id="PF23282">
    <property type="entry name" value="WHD_ROQ1"/>
    <property type="match status" value="1"/>
</dbReference>
<dbReference type="PANTHER" id="PTHR11017:SF513">
    <property type="entry name" value="TIR DOMAIN-CONTAINING PROTEIN"/>
    <property type="match status" value="1"/>
</dbReference>
<evidence type="ECO:0000256" key="1">
    <source>
        <dbReference type="ARBA" id="ARBA00022614"/>
    </source>
</evidence>
<gene>
    <name evidence="6" type="ORF">SAY86_002070</name>
</gene>
<dbReference type="Gene3D" id="3.40.50.300">
    <property type="entry name" value="P-loop containing nucleotide triphosphate hydrolases"/>
    <property type="match status" value="1"/>
</dbReference>
<dbReference type="EMBL" id="JAXQNO010000013">
    <property type="protein sequence ID" value="KAK4785381.1"/>
    <property type="molecule type" value="Genomic_DNA"/>
</dbReference>
<dbReference type="InterPro" id="IPR002182">
    <property type="entry name" value="NB-ARC"/>
</dbReference>
<dbReference type="InterPro" id="IPR058192">
    <property type="entry name" value="WHD_ROQ1-like"/>
</dbReference>
<dbReference type="PRINTS" id="PR00364">
    <property type="entry name" value="DISEASERSIST"/>
</dbReference>
<dbReference type="GO" id="GO:0006952">
    <property type="term" value="P:defense response"/>
    <property type="evidence" value="ECO:0007669"/>
    <property type="project" value="UniProtKB-KW"/>
</dbReference>
<dbReference type="Proteomes" id="UP001346149">
    <property type="component" value="Unassembled WGS sequence"/>
</dbReference>